<evidence type="ECO:0000313" key="7">
    <source>
        <dbReference type="Proteomes" id="UP000183210"/>
    </source>
</evidence>
<dbReference type="InterPro" id="IPR011042">
    <property type="entry name" value="6-blade_b-propeller_TolB-like"/>
</dbReference>
<evidence type="ECO:0000256" key="2">
    <source>
        <dbReference type="ARBA" id="ARBA00009852"/>
    </source>
</evidence>
<dbReference type="Gene3D" id="2.120.10.30">
    <property type="entry name" value="TolB, C-terminal domain"/>
    <property type="match status" value="1"/>
</dbReference>
<sequence length="299" mass="33308">MPKVLQRRSLKWWLAGFVLVVAATLTYLFHWDQRAWLWWQERNTPANQHADNIWLPGYTAVIQAKPLPGMEKAEASDIAYNPATGTLFIVMGKEPLLVETNLSGDILRQIPITGLSNPEGLVVLDGNRMGIVDERQRTLALFNLTPETRQLQPADFQFFDLGFADAGNKGFEGVAWDARQQRLLLSKERDPAALFSLSSDGDQILGEMRDLPDQPDLMNDYSALSVDPRTGHTLVLSDESHLLLELDESGKPVSFISLIGGLNGLSKNIPQAEGVAIDEEGTVYIVSEPNLFYVFRKSD</sequence>
<evidence type="ECO:0000256" key="3">
    <source>
        <dbReference type="ARBA" id="ARBA00022475"/>
    </source>
</evidence>
<dbReference type="InterPro" id="IPR009722">
    <property type="entry name" value="YjiK/CarP"/>
</dbReference>
<dbReference type="SUPFAM" id="SSF50956">
    <property type="entry name" value="Thermostable phytase (3-phytase)"/>
    <property type="match status" value="1"/>
</dbReference>
<dbReference type="RefSeq" id="WP_074823231.1">
    <property type="nucleotide sequence ID" value="NZ_FOEV01000003.1"/>
</dbReference>
<dbReference type="CDD" id="cd09971">
    <property type="entry name" value="SdiA-regulated"/>
    <property type="match status" value="1"/>
</dbReference>
<keyword evidence="5" id="KW-0812">Transmembrane</keyword>
<keyword evidence="5" id="KW-1133">Transmembrane helix</keyword>
<keyword evidence="3" id="KW-1003">Cell membrane</keyword>
<evidence type="ECO:0000313" key="6">
    <source>
        <dbReference type="EMBL" id="SEQ03270.1"/>
    </source>
</evidence>
<dbReference type="Pfam" id="PF06977">
    <property type="entry name" value="SdiA-regulated"/>
    <property type="match status" value="1"/>
</dbReference>
<dbReference type="Proteomes" id="UP000183210">
    <property type="component" value="Unassembled WGS sequence"/>
</dbReference>
<evidence type="ECO:0000256" key="1">
    <source>
        <dbReference type="ARBA" id="ARBA00004236"/>
    </source>
</evidence>
<comment type="subcellular location">
    <subcellularLocation>
        <location evidence="1">Cell membrane</location>
    </subcellularLocation>
</comment>
<keyword evidence="4 5" id="KW-0472">Membrane</keyword>
<dbReference type="AlphaFoldDB" id="A0A9X8MAI9"/>
<dbReference type="GeneID" id="300266033"/>
<dbReference type="EMBL" id="FOEV01000003">
    <property type="protein sequence ID" value="SEQ03270.1"/>
    <property type="molecule type" value="Genomic_DNA"/>
</dbReference>
<proteinExistence type="inferred from homology"/>
<gene>
    <name evidence="6" type="ORF">SAMN05216409_103304</name>
</gene>
<feature type="transmembrane region" description="Helical" evidence="5">
    <location>
        <begin position="12"/>
        <end position="31"/>
    </location>
</feature>
<comment type="similarity">
    <text evidence="2">Belongs to the YjiK family.</text>
</comment>
<organism evidence="6 7">
    <name type="scientific">Pseudomonas lutea</name>
    <dbReference type="NCBI Taxonomy" id="243924"/>
    <lineage>
        <taxon>Bacteria</taxon>
        <taxon>Pseudomonadati</taxon>
        <taxon>Pseudomonadota</taxon>
        <taxon>Gammaproteobacteria</taxon>
        <taxon>Pseudomonadales</taxon>
        <taxon>Pseudomonadaceae</taxon>
        <taxon>Pseudomonas</taxon>
    </lineage>
</organism>
<protein>
    <submittedName>
        <fullName evidence="6">Uncharacterized protein YjiK</fullName>
    </submittedName>
</protein>
<comment type="caution">
    <text evidence="6">The sequence shown here is derived from an EMBL/GenBank/DDBJ whole genome shotgun (WGS) entry which is preliminary data.</text>
</comment>
<evidence type="ECO:0000256" key="4">
    <source>
        <dbReference type="ARBA" id="ARBA00023136"/>
    </source>
</evidence>
<accession>A0A9X8MAI9</accession>
<evidence type="ECO:0000256" key="5">
    <source>
        <dbReference type="SAM" id="Phobius"/>
    </source>
</evidence>
<dbReference type="GO" id="GO:0005886">
    <property type="term" value="C:plasma membrane"/>
    <property type="evidence" value="ECO:0007669"/>
    <property type="project" value="UniProtKB-SubCell"/>
</dbReference>
<name>A0A9X8MAI9_9PSED</name>
<reference evidence="6 7" key="1">
    <citation type="submission" date="2016-10" db="EMBL/GenBank/DDBJ databases">
        <authorList>
            <person name="Varghese N."/>
            <person name="Submissions S."/>
        </authorList>
    </citation>
    <scope>NUCLEOTIDE SEQUENCE [LARGE SCALE GENOMIC DNA]</scope>
    <source>
        <strain evidence="6 7">LMG 21974</strain>
    </source>
</reference>